<feature type="compositionally biased region" description="Low complexity" evidence="1">
    <location>
        <begin position="169"/>
        <end position="180"/>
    </location>
</feature>
<evidence type="ECO:0000313" key="3">
    <source>
        <dbReference type="Proteomes" id="UP000805614"/>
    </source>
</evidence>
<dbReference type="RefSeq" id="WP_187240909.1">
    <property type="nucleotide sequence ID" value="NZ_BAAAOK010000015.1"/>
</dbReference>
<organism evidence="2 3">
    <name type="scientific">Actinomadura alba</name>
    <dbReference type="NCBI Taxonomy" id="406431"/>
    <lineage>
        <taxon>Bacteria</taxon>
        <taxon>Bacillati</taxon>
        <taxon>Actinomycetota</taxon>
        <taxon>Actinomycetes</taxon>
        <taxon>Streptosporangiales</taxon>
        <taxon>Thermomonosporaceae</taxon>
        <taxon>Actinomadura</taxon>
    </lineage>
</organism>
<reference evidence="2 3" key="1">
    <citation type="submission" date="2020-06" db="EMBL/GenBank/DDBJ databases">
        <title>Actinomadura xiongansis sp. nov., isolated from soil of Baiyangdian.</title>
        <authorList>
            <person name="Zhang X."/>
        </authorList>
    </citation>
    <scope>NUCLEOTIDE SEQUENCE [LARGE SCALE GENOMIC DNA]</scope>
    <source>
        <strain evidence="2 3">HBUM206468</strain>
    </source>
</reference>
<dbReference type="EMBL" id="JABVEC010000001">
    <property type="protein sequence ID" value="MBC6463984.1"/>
    <property type="molecule type" value="Genomic_DNA"/>
</dbReference>
<gene>
    <name evidence="2" type="ORF">HKK74_00510</name>
</gene>
<protein>
    <submittedName>
        <fullName evidence="2">Uncharacterized protein</fullName>
    </submittedName>
</protein>
<proteinExistence type="predicted"/>
<dbReference type="Proteomes" id="UP000805614">
    <property type="component" value="Unassembled WGS sequence"/>
</dbReference>
<evidence type="ECO:0000313" key="2">
    <source>
        <dbReference type="EMBL" id="MBC6463984.1"/>
    </source>
</evidence>
<feature type="compositionally biased region" description="Pro residues" evidence="1">
    <location>
        <begin position="181"/>
        <end position="206"/>
    </location>
</feature>
<sequence length="220" mass="22377">MTDPHDEYGEILRRTLHAEADTVVPAADGLDRIRARIGERPAPRFGWSSSWSWFTASWARPALAGAASLVMAAVVVTAQPAISSFTVGGHGAPEQGEHGSNSTTGATSTSDDEEPAEPMPGHAKTQGTVPPTQPLRTPVAGAPVCGRPATPGGPAVSSTADTSPAGEQPPTCTAPTEETSPTPPPEGGGEPPPVDPPPPVTPPTTTPPTGGEQPLQMENP</sequence>
<feature type="region of interest" description="Disordered" evidence="1">
    <location>
        <begin position="87"/>
        <end position="220"/>
    </location>
</feature>
<keyword evidence="3" id="KW-1185">Reference proteome</keyword>
<feature type="compositionally biased region" description="Low complexity" evidence="1">
    <location>
        <begin position="99"/>
        <end position="109"/>
    </location>
</feature>
<accession>A0ABR7LGL3</accession>
<name>A0ABR7LGL3_9ACTN</name>
<evidence type="ECO:0000256" key="1">
    <source>
        <dbReference type="SAM" id="MobiDB-lite"/>
    </source>
</evidence>
<comment type="caution">
    <text evidence="2">The sequence shown here is derived from an EMBL/GenBank/DDBJ whole genome shotgun (WGS) entry which is preliminary data.</text>
</comment>